<protein>
    <recommendedName>
        <fullName evidence="11">Enoyl-[acyl-carrier-protein] reductase [NADH]</fullName>
        <ecNumber evidence="11">1.3.1.9</ecNumber>
    </recommendedName>
</protein>
<gene>
    <name evidence="16" type="ORF">HMPREF0454_02709</name>
</gene>
<dbReference type="PRINTS" id="PR00081">
    <property type="entry name" value="GDHRDH"/>
</dbReference>
<feature type="binding site" evidence="14">
    <location>
        <position position="31"/>
    </location>
    <ligand>
        <name>NAD(+)</name>
        <dbReference type="ChEBI" id="CHEBI:57540"/>
    </ligand>
</feature>
<comment type="pathway">
    <text evidence="2">Lipid metabolism; fatty acid biosynthesis.</text>
</comment>
<evidence type="ECO:0000313" key="17">
    <source>
        <dbReference type="Proteomes" id="UP000005959"/>
    </source>
</evidence>
<feature type="binding site" evidence="13">
    <location>
        <position position="113"/>
    </location>
    <ligand>
        <name>substrate</name>
    </ligand>
</feature>
<dbReference type="InterPro" id="IPR036291">
    <property type="entry name" value="NAD(P)-bd_dom_sf"/>
</dbReference>
<keyword evidence="5" id="KW-0276">Fatty acid metabolism</keyword>
<accession>G9Y823</accession>
<dbReference type="UniPathway" id="UPA00078"/>
<feature type="active site" description="Proton acceptor" evidence="12">
    <location>
        <position position="174"/>
    </location>
</feature>
<dbReference type="PATRIC" id="fig|1002364.3.peg.2436"/>
<evidence type="ECO:0000256" key="14">
    <source>
        <dbReference type="PIRSR" id="PIRSR000094-3"/>
    </source>
</evidence>
<evidence type="ECO:0000256" key="3">
    <source>
        <dbReference type="ARBA" id="ARBA00009233"/>
    </source>
</evidence>
<dbReference type="CDD" id="cd05372">
    <property type="entry name" value="ENR_SDR"/>
    <property type="match status" value="1"/>
</dbReference>
<dbReference type="Pfam" id="PF13561">
    <property type="entry name" value="adh_short_C2"/>
    <property type="match status" value="1"/>
</dbReference>
<dbReference type="NCBIfam" id="NF005938">
    <property type="entry name" value="PRK07984.1"/>
    <property type="match status" value="1"/>
</dbReference>
<name>G9Y823_HAFAL</name>
<dbReference type="InterPro" id="IPR014358">
    <property type="entry name" value="Enoyl-ACP_Rdtase_NADH"/>
</dbReference>
<dbReference type="GO" id="GO:0006633">
    <property type="term" value="P:fatty acid biosynthetic process"/>
    <property type="evidence" value="ECO:0007669"/>
    <property type="project" value="UniProtKB-UniPathway"/>
</dbReference>
<dbReference type="SUPFAM" id="SSF51735">
    <property type="entry name" value="NAD(P)-binding Rossmann-fold domains"/>
    <property type="match status" value="1"/>
</dbReference>
<evidence type="ECO:0000256" key="1">
    <source>
        <dbReference type="ARBA" id="ARBA00004746"/>
    </source>
</evidence>
<dbReference type="AlphaFoldDB" id="G9Y823"/>
<evidence type="ECO:0000313" key="16">
    <source>
        <dbReference type="EMBL" id="EHM41790.1"/>
    </source>
</evidence>
<feature type="site" description="Involved in acyl-ACP binding" evidence="15">
    <location>
        <position position="222"/>
    </location>
</feature>
<keyword evidence="8" id="KW-0443">Lipid metabolism</keyword>
<feature type="binding site" evidence="14">
    <location>
        <position position="110"/>
    </location>
    <ligand>
        <name>NAD(+)</name>
        <dbReference type="ChEBI" id="CHEBI:57540"/>
    </ligand>
</feature>
<dbReference type="GO" id="GO:0009102">
    <property type="term" value="P:biotin biosynthetic process"/>
    <property type="evidence" value="ECO:0007669"/>
    <property type="project" value="UniProtKB-UniPathway"/>
</dbReference>
<evidence type="ECO:0000256" key="7">
    <source>
        <dbReference type="ARBA" id="ARBA00023027"/>
    </source>
</evidence>
<dbReference type="PANTHER" id="PTHR43159">
    <property type="entry name" value="ENOYL-[ACYL-CARRIER-PROTEIN] REDUCTASE"/>
    <property type="match status" value="1"/>
</dbReference>
<dbReference type="EC" id="1.3.1.9" evidence="11"/>
<keyword evidence="9 11" id="KW-0275">Fatty acid biosynthesis</keyword>
<dbReference type="PIRSF" id="PIRSF000094">
    <property type="entry name" value="Enoyl-ACP_rdct"/>
    <property type="match status" value="1"/>
</dbReference>
<reference evidence="16 17" key="1">
    <citation type="submission" date="2011-08" db="EMBL/GenBank/DDBJ databases">
        <authorList>
            <person name="Weinstock G."/>
            <person name="Sodergren E."/>
            <person name="Clifton S."/>
            <person name="Fulton L."/>
            <person name="Fulton B."/>
            <person name="Courtney L."/>
            <person name="Fronick C."/>
            <person name="Harrison M."/>
            <person name="Strong C."/>
            <person name="Farmer C."/>
            <person name="Delahaunty K."/>
            <person name="Markovic C."/>
            <person name="Hall O."/>
            <person name="Minx P."/>
            <person name="Tomlinson C."/>
            <person name="Mitreva M."/>
            <person name="Hou S."/>
            <person name="Chen J."/>
            <person name="Wollam A."/>
            <person name="Pepin K.H."/>
            <person name="Johnson M."/>
            <person name="Bhonagiri V."/>
            <person name="Zhang X."/>
            <person name="Suruliraj S."/>
            <person name="Warren W."/>
            <person name="Chinwalla A."/>
            <person name="Mardis E.R."/>
            <person name="Wilson R.K."/>
        </authorList>
    </citation>
    <scope>NUCLEOTIDE SEQUENCE [LARGE SCALE GENOMIC DNA]</scope>
    <source>
        <strain evidence="16 17">ATCC 51873</strain>
    </source>
</reference>
<evidence type="ECO:0000256" key="6">
    <source>
        <dbReference type="ARBA" id="ARBA00023002"/>
    </source>
</evidence>
<sequence>MAATRMKGNANQDYKDYCMGFLTGKRILITGVASKLSIAYGIAQAMHREGAELAFTYQNDKLKSRVEEFAAQLGSNLVLACDVAEDESIDAMFAELAKSWPKFDGFVHSIGFAPGDQLDGDYVNAVTRDGFKIAHDISSYSFVAMAKACRTMLNPGAGLLTLSYLGAERAIPNYNVMGLAKASLEANVRYMANAMGPEGIRVNGISAGPIRTLAASGIKNFRKMLAHCEAVTPIRRTVTIEDVGNSAAFLCSPLAGGISGEILHVDGGFNIAAMNELELD</sequence>
<evidence type="ECO:0000256" key="2">
    <source>
        <dbReference type="ARBA" id="ARBA00005194"/>
    </source>
</evidence>
<feature type="active site" description="Proton acceptor" evidence="12">
    <location>
        <position position="164"/>
    </location>
</feature>
<comment type="similarity">
    <text evidence="3 11">Belongs to the short-chain dehydrogenases/reductases (SDR) family. FabI subfamily.</text>
</comment>
<dbReference type="HOGENOM" id="CLU_010194_10_1_6"/>
<evidence type="ECO:0000256" key="4">
    <source>
        <dbReference type="ARBA" id="ARBA00022516"/>
    </source>
</evidence>
<feature type="binding site" evidence="14">
    <location>
        <begin position="82"/>
        <end position="83"/>
    </location>
    <ligand>
        <name>NAD(+)</name>
        <dbReference type="ChEBI" id="CHEBI:57540"/>
    </ligand>
</feature>
<feature type="binding site" evidence="14">
    <location>
        <begin position="210"/>
        <end position="214"/>
    </location>
    <ligand>
        <name>NAD(+)</name>
        <dbReference type="ChEBI" id="CHEBI:57540"/>
    </ligand>
</feature>
<comment type="caution">
    <text evidence="16">The sequence shown here is derived from an EMBL/GenBank/DDBJ whole genome shotgun (WGS) entry which is preliminary data.</text>
</comment>
<feature type="site" description="Involved in acyl-ACP binding" evidence="15">
    <location>
        <position position="219"/>
    </location>
</feature>
<evidence type="ECO:0000256" key="8">
    <source>
        <dbReference type="ARBA" id="ARBA00023098"/>
    </source>
</evidence>
<feature type="binding site" evidence="14">
    <location>
        <position position="58"/>
    </location>
    <ligand>
        <name>NAD(+)</name>
        <dbReference type="ChEBI" id="CHEBI:57540"/>
    </ligand>
</feature>
<proteinExistence type="inferred from homology"/>
<evidence type="ECO:0000256" key="9">
    <source>
        <dbReference type="ARBA" id="ARBA00023160"/>
    </source>
</evidence>
<evidence type="ECO:0000256" key="15">
    <source>
        <dbReference type="PIRSR" id="PIRSR000094-4"/>
    </source>
</evidence>
<dbReference type="Gene3D" id="3.40.50.720">
    <property type="entry name" value="NAD(P)-binding Rossmann-like Domain"/>
    <property type="match status" value="1"/>
</dbReference>
<evidence type="ECO:0000256" key="5">
    <source>
        <dbReference type="ARBA" id="ARBA00022832"/>
    </source>
</evidence>
<organism evidence="16 17">
    <name type="scientific">Hafnia alvei ATCC 51873</name>
    <dbReference type="NCBI Taxonomy" id="1002364"/>
    <lineage>
        <taxon>Bacteria</taxon>
        <taxon>Pseudomonadati</taxon>
        <taxon>Pseudomonadota</taxon>
        <taxon>Gammaproteobacteria</taxon>
        <taxon>Enterobacterales</taxon>
        <taxon>Hafniaceae</taxon>
        <taxon>Hafnia</taxon>
    </lineage>
</organism>
<dbReference type="EMBL" id="AGCI01000063">
    <property type="protein sequence ID" value="EHM41790.1"/>
    <property type="molecule type" value="Genomic_DNA"/>
</dbReference>
<feature type="site" description="Involved in acyl-ACP binding" evidence="15">
    <location>
        <position position="223"/>
    </location>
</feature>
<dbReference type="InterPro" id="IPR002347">
    <property type="entry name" value="SDR_fam"/>
</dbReference>
<keyword evidence="6 11" id="KW-0560">Oxidoreductase</keyword>
<keyword evidence="4 11" id="KW-0444">Lipid biosynthesis</keyword>
<evidence type="ECO:0000256" key="12">
    <source>
        <dbReference type="PIRSR" id="PIRSR000094-1"/>
    </source>
</evidence>
<dbReference type="Proteomes" id="UP000005959">
    <property type="component" value="Unassembled WGS sequence"/>
</dbReference>
<comment type="function">
    <text evidence="10">Catalyzes the reduction of a carbon-carbon double bond in an enoyl moiety that is covalently linked to an acyl carrier protein (ACP). Involved in the elongation cycle of fatty acid which are used in the lipid metabolism and in the biotin biosynthesis.</text>
</comment>
<comment type="catalytic activity">
    <reaction evidence="11">
        <text>a 2,3-saturated acyl-[ACP] + NAD(+) = a (2E)-enoyl-[ACP] + NADH + H(+)</text>
        <dbReference type="Rhea" id="RHEA:10240"/>
        <dbReference type="Rhea" id="RHEA-COMP:9925"/>
        <dbReference type="Rhea" id="RHEA-COMP:9926"/>
        <dbReference type="ChEBI" id="CHEBI:15378"/>
        <dbReference type="ChEBI" id="CHEBI:57540"/>
        <dbReference type="ChEBI" id="CHEBI:57945"/>
        <dbReference type="ChEBI" id="CHEBI:78784"/>
        <dbReference type="ChEBI" id="CHEBI:78785"/>
        <dbReference type="EC" id="1.3.1.9"/>
    </reaction>
</comment>
<feature type="binding site" evidence="14">
    <location>
        <position position="181"/>
    </location>
    <ligand>
        <name>NAD(+)</name>
        <dbReference type="ChEBI" id="CHEBI:57540"/>
    </ligand>
</feature>
<dbReference type="PANTHER" id="PTHR43159:SF2">
    <property type="entry name" value="ENOYL-[ACYL-CARRIER-PROTEIN] REDUCTASE [NADH], CHLOROPLASTIC"/>
    <property type="match status" value="1"/>
</dbReference>
<feature type="binding site" evidence="14">
    <location>
        <begin position="37"/>
        <end position="38"/>
    </location>
    <ligand>
        <name>NAD(+)</name>
        <dbReference type="ChEBI" id="CHEBI:57540"/>
    </ligand>
</feature>
<evidence type="ECO:0000256" key="13">
    <source>
        <dbReference type="PIRSR" id="PIRSR000094-2"/>
    </source>
</evidence>
<dbReference type="GO" id="GO:0004318">
    <property type="term" value="F:enoyl-[acyl-carrier-protein] reductase (NADH) activity"/>
    <property type="evidence" value="ECO:0007669"/>
    <property type="project" value="UniProtKB-EC"/>
</dbReference>
<dbReference type="UniPathway" id="UPA00094"/>
<dbReference type="FunFam" id="3.40.50.720:FF:000054">
    <property type="entry name" value="Enoyl-[acyl-carrier-protein] reductase [NADH]"/>
    <property type="match status" value="1"/>
</dbReference>
<keyword evidence="7 11" id="KW-0520">NAD</keyword>
<evidence type="ECO:0000256" key="11">
    <source>
        <dbReference type="PIRNR" id="PIRNR000094"/>
    </source>
</evidence>
<comment type="pathway">
    <text evidence="1">Cofactor biosynthesis; biotin biosynthesis.</text>
</comment>
<evidence type="ECO:0000256" key="10">
    <source>
        <dbReference type="ARBA" id="ARBA00025542"/>
    </source>
</evidence>